<proteinExistence type="predicted"/>
<protein>
    <submittedName>
        <fullName evidence="1">Uncharacterized protein</fullName>
    </submittedName>
</protein>
<name>A0A6J5MB44_9CAUD</name>
<sequence length="216" mass="24785">MKTHNAVETIKKVSLMLEKKEKFAFVTYTRSAIFTLTGELKGEKKPPKNFVKLLSDGMQKKDPNFIKAAQRDLMLSSADKLGSLNIKGTEFYDPAFLEVYINNNYDIFKTFVSWYFKNTKAIVVSFQNQNYIGKYFSADSVFIQVPYNDFYSRIDSITEEIKSHKNDFDLCIFDCPMLSAALAVQVWDNTDMSIIDLGRTLTVARALAKNNDRARQ</sequence>
<evidence type="ECO:0000313" key="2">
    <source>
        <dbReference type="EMBL" id="CAB4162865.1"/>
    </source>
</evidence>
<evidence type="ECO:0000313" key="1">
    <source>
        <dbReference type="EMBL" id="CAB4143482.1"/>
    </source>
</evidence>
<organism evidence="1">
    <name type="scientific">uncultured Caudovirales phage</name>
    <dbReference type="NCBI Taxonomy" id="2100421"/>
    <lineage>
        <taxon>Viruses</taxon>
        <taxon>Duplodnaviria</taxon>
        <taxon>Heunggongvirae</taxon>
        <taxon>Uroviricota</taxon>
        <taxon>Caudoviricetes</taxon>
        <taxon>Peduoviridae</taxon>
        <taxon>Maltschvirus</taxon>
        <taxon>Maltschvirus maltsch</taxon>
    </lineage>
</organism>
<accession>A0A6J5MB44</accession>
<reference evidence="1" key="1">
    <citation type="submission" date="2020-04" db="EMBL/GenBank/DDBJ databases">
        <authorList>
            <person name="Chiriac C."/>
            <person name="Salcher M."/>
            <person name="Ghai R."/>
            <person name="Kavagutti S V."/>
        </authorList>
    </citation>
    <scope>NUCLEOTIDE SEQUENCE</scope>
</reference>
<dbReference type="EMBL" id="LR796737">
    <property type="protein sequence ID" value="CAB4162865.1"/>
    <property type="molecule type" value="Genomic_DNA"/>
</dbReference>
<gene>
    <name evidence="1" type="ORF">UFOVP436_155</name>
    <name evidence="2" type="ORF">UFOVP784_155</name>
</gene>
<dbReference type="EMBL" id="LR796418">
    <property type="protein sequence ID" value="CAB4143482.1"/>
    <property type="molecule type" value="Genomic_DNA"/>
</dbReference>